<comment type="similarity">
    <text evidence="2">Belongs to the NADH:flavin oxidoreductase/NADH oxidase family.</text>
</comment>
<evidence type="ECO:0000259" key="4">
    <source>
        <dbReference type="Pfam" id="PF00724"/>
    </source>
</evidence>
<evidence type="ECO:0000313" key="6">
    <source>
        <dbReference type="Proteomes" id="UP001265746"/>
    </source>
</evidence>
<reference evidence="5" key="1">
    <citation type="submission" date="2023-06" db="EMBL/GenBank/DDBJ databases">
        <authorList>
            <person name="Noh H."/>
        </authorList>
    </citation>
    <scope>NUCLEOTIDE SEQUENCE</scope>
    <source>
        <strain evidence="5">DUCC20226</strain>
    </source>
</reference>
<accession>A0AAD9SHW6</accession>
<dbReference type="PANTHER" id="PTHR22893:SF129">
    <property type="entry name" value="FLAVIN OXIDOREDUCTASE HXNT"/>
    <property type="match status" value="1"/>
</dbReference>
<dbReference type="InterPro" id="IPR013785">
    <property type="entry name" value="Aldolase_TIM"/>
</dbReference>
<evidence type="ECO:0000313" key="5">
    <source>
        <dbReference type="EMBL" id="KAK2608252.1"/>
    </source>
</evidence>
<dbReference type="Pfam" id="PF00724">
    <property type="entry name" value="Oxidored_FMN"/>
    <property type="match status" value="1"/>
</dbReference>
<dbReference type="FunFam" id="3.20.20.70:FF:000059">
    <property type="entry name" value="N-ethylmaleimide reductase, FMN-linked"/>
    <property type="match status" value="1"/>
</dbReference>
<keyword evidence="6" id="KW-1185">Reference proteome</keyword>
<comment type="caution">
    <text evidence="5">The sequence shown here is derived from an EMBL/GenBank/DDBJ whole genome shotgun (WGS) entry which is preliminary data.</text>
</comment>
<dbReference type="PANTHER" id="PTHR22893">
    <property type="entry name" value="NADH OXIDOREDUCTASE-RELATED"/>
    <property type="match status" value="1"/>
</dbReference>
<dbReference type="GO" id="GO:0005829">
    <property type="term" value="C:cytosol"/>
    <property type="evidence" value="ECO:0007669"/>
    <property type="project" value="UniProtKB-ARBA"/>
</dbReference>
<keyword evidence="3" id="KW-0560">Oxidoreductase</keyword>
<dbReference type="GO" id="GO:0003959">
    <property type="term" value="F:NADPH dehydrogenase activity"/>
    <property type="evidence" value="ECO:0007669"/>
    <property type="project" value="TreeGrafter"/>
</dbReference>
<dbReference type="Proteomes" id="UP001265746">
    <property type="component" value="Unassembled WGS sequence"/>
</dbReference>
<sequence>MSLSRRPSPFIQVNKALSLQHSPRLLEHRFFLSRLFHPGRDKMGSVSPATSFAPLGETALFKPLQLGKWQLQHRIAQAPLTRMRNDFSSRGVYIPGPRVVKYYSDRATAGGLQLTEATDICLDASAYPGCPGVFTQEQLEGWRKVTDAVHAKGGLILSQLWHTGRASSTGMRGGKQCVSSSDIPMSGSYLDGSSCAENPPRPLTVDEIHELTAEWAAAAKRAINEAGFDGIEIHGANGYLLDQFLHDNVNKRTDEYGGSIENRSRFVLEVIKAVCDAVGAERVGIRLSPYNYFQDTRDSDPNKHWAFLCEKIAGLPATQRPAYVHMIEPRFDEVLDEQQKMESLAEYTASTGSDTAPIKKNSLTPFRNILKSGGIRFFAAGSFNRENAAPKVESDDTDLIVFGRHFIANPDLVERLRSGLPLNPYDRTTFYGADPPEKGYNDYPFYADIKN</sequence>
<comment type="cofactor">
    <cofactor evidence="1">
        <name>FMN</name>
        <dbReference type="ChEBI" id="CHEBI:58210"/>
    </cofactor>
</comment>
<protein>
    <recommendedName>
        <fullName evidence="4">NADH:flavin oxidoreductase/NADH oxidase N-terminal domain-containing protein</fullName>
    </recommendedName>
</protein>
<evidence type="ECO:0000256" key="2">
    <source>
        <dbReference type="ARBA" id="ARBA00005979"/>
    </source>
</evidence>
<dbReference type="EMBL" id="JAUJFL010000003">
    <property type="protein sequence ID" value="KAK2608252.1"/>
    <property type="molecule type" value="Genomic_DNA"/>
</dbReference>
<dbReference type="InterPro" id="IPR045247">
    <property type="entry name" value="Oye-like"/>
</dbReference>
<dbReference type="Gene3D" id="3.20.20.70">
    <property type="entry name" value="Aldolase class I"/>
    <property type="match status" value="1"/>
</dbReference>
<dbReference type="InterPro" id="IPR001155">
    <property type="entry name" value="OxRdtase_FMN_N"/>
</dbReference>
<feature type="domain" description="NADH:flavin oxidoreductase/NADH oxidase N-terminal" evidence="4">
    <location>
        <begin position="60"/>
        <end position="423"/>
    </location>
</feature>
<dbReference type="GO" id="GO:0010181">
    <property type="term" value="F:FMN binding"/>
    <property type="evidence" value="ECO:0007669"/>
    <property type="project" value="InterPro"/>
</dbReference>
<name>A0AAD9SHW6_PHOAM</name>
<dbReference type="GO" id="GO:0016628">
    <property type="term" value="F:oxidoreductase activity, acting on the CH-CH group of donors, NAD or NADP as acceptor"/>
    <property type="evidence" value="ECO:0007669"/>
    <property type="project" value="UniProtKB-ARBA"/>
</dbReference>
<dbReference type="CDD" id="cd02933">
    <property type="entry name" value="OYE_like_FMN"/>
    <property type="match status" value="1"/>
</dbReference>
<evidence type="ECO:0000256" key="1">
    <source>
        <dbReference type="ARBA" id="ARBA00001917"/>
    </source>
</evidence>
<proteinExistence type="inferred from homology"/>
<gene>
    <name evidence="5" type="ORF">N8I77_006874</name>
</gene>
<organism evidence="5 6">
    <name type="scientific">Phomopsis amygdali</name>
    <name type="common">Fusicoccum amygdali</name>
    <dbReference type="NCBI Taxonomy" id="1214568"/>
    <lineage>
        <taxon>Eukaryota</taxon>
        <taxon>Fungi</taxon>
        <taxon>Dikarya</taxon>
        <taxon>Ascomycota</taxon>
        <taxon>Pezizomycotina</taxon>
        <taxon>Sordariomycetes</taxon>
        <taxon>Sordariomycetidae</taxon>
        <taxon>Diaporthales</taxon>
        <taxon>Diaporthaceae</taxon>
        <taxon>Diaporthe</taxon>
    </lineage>
</organism>
<dbReference type="AlphaFoldDB" id="A0AAD9SHW6"/>
<evidence type="ECO:0000256" key="3">
    <source>
        <dbReference type="ARBA" id="ARBA00023002"/>
    </source>
</evidence>
<dbReference type="SUPFAM" id="SSF51395">
    <property type="entry name" value="FMN-linked oxidoreductases"/>
    <property type="match status" value="1"/>
</dbReference>